<evidence type="ECO:0000256" key="3">
    <source>
        <dbReference type="ARBA" id="ARBA00023163"/>
    </source>
</evidence>
<name>A0ABP8KSU0_9BACT</name>
<dbReference type="SMART" id="SM00419">
    <property type="entry name" value="HTH_CRP"/>
    <property type="match status" value="1"/>
</dbReference>
<organism evidence="6 7">
    <name type="scientific">Nibrella viscosa</name>
    <dbReference type="NCBI Taxonomy" id="1084524"/>
    <lineage>
        <taxon>Bacteria</taxon>
        <taxon>Pseudomonadati</taxon>
        <taxon>Bacteroidota</taxon>
        <taxon>Cytophagia</taxon>
        <taxon>Cytophagales</taxon>
        <taxon>Spirosomataceae</taxon>
        <taxon>Nibrella</taxon>
    </lineage>
</organism>
<reference evidence="7" key="1">
    <citation type="journal article" date="2019" name="Int. J. Syst. Evol. Microbiol.">
        <title>The Global Catalogue of Microorganisms (GCM) 10K type strain sequencing project: providing services to taxonomists for standard genome sequencing and annotation.</title>
        <authorList>
            <consortium name="The Broad Institute Genomics Platform"/>
            <consortium name="The Broad Institute Genome Sequencing Center for Infectious Disease"/>
            <person name="Wu L."/>
            <person name="Ma J."/>
        </authorList>
    </citation>
    <scope>NUCLEOTIDE SEQUENCE [LARGE SCALE GENOMIC DNA]</scope>
    <source>
        <strain evidence="7">JCM 17925</strain>
    </source>
</reference>
<evidence type="ECO:0000313" key="6">
    <source>
        <dbReference type="EMBL" id="GAA4415579.1"/>
    </source>
</evidence>
<dbReference type="SMART" id="SM00100">
    <property type="entry name" value="cNMP"/>
    <property type="match status" value="1"/>
</dbReference>
<dbReference type="InterPro" id="IPR036388">
    <property type="entry name" value="WH-like_DNA-bd_sf"/>
</dbReference>
<dbReference type="InterPro" id="IPR018490">
    <property type="entry name" value="cNMP-bd_dom_sf"/>
</dbReference>
<sequence>MTAEAKYWYLRNHPLFAVLTPEELRTICAITSFRTARRNEMLYFSEEEDRIFFLIHGTIKIVDLDEDGTETVKELLHQGDAFGQVTLDYQNPNEYAVVLTDYVTCCSFRTADFERVIRQNPLLALQYTKLVGQRFRRLENRYANLMGKDVRNRFILFLREWAKREGKSENEAVVLKNYLTHQDIALLIRSTRQTVTQLFGELKQEGLLDYSRRSILLSNSLSVPLSAA</sequence>
<dbReference type="CDD" id="cd00038">
    <property type="entry name" value="CAP_ED"/>
    <property type="match status" value="1"/>
</dbReference>
<feature type="domain" description="Cyclic nucleotide-binding" evidence="4">
    <location>
        <begin position="45"/>
        <end position="117"/>
    </location>
</feature>
<evidence type="ECO:0000256" key="2">
    <source>
        <dbReference type="ARBA" id="ARBA00023125"/>
    </source>
</evidence>
<dbReference type="PROSITE" id="PS50042">
    <property type="entry name" value="CNMP_BINDING_3"/>
    <property type="match status" value="1"/>
</dbReference>
<keyword evidence="2" id="KW-0238">DNA-binding</keyword>
<dbReference type="EMBL" id="BAABHB010000013">
    <property type="protein sequence ID" value="GAA4415579.1"/>
    <property type="molecule type" value="Genomic_DNA"/>
</dbReference>
<evidence type="ECO:0000259" key="5">
    <source>
        <dbReference type="PROSITE" id="PS51063"/>
    </source>
</evidence>
<keyword evidence="3" id="KW-0804">Transcription</keyword>
<dbReference type="InterPro" id="IPR014710">
    <property type="entry name" value="RmlC-like_jellyroll"/>
</dbReference>
<dbReference type="InterPro" id="IPR000595">
    <property type="entry name" value="cNMP-bd_dom"/>
</dbReference>
<dbReference type="PROSITE" id="PS51063">
    <property type="entry name" value="HTH_CRP_2"/>
    <property type="match status" value="1"/>
</dbReference>
<dbReference type="Gene3D" id="1.10.10.10">
    <property type="entry name" value="Winged helix-like DNA-binding domain superfamily/Winged helix DNA-binding domain"/>
    <property type="match status" value="1"/>
</dbReference>
<comment type="caution">
    <text evidence="6">The sequence shown here is derived from an EMBL/GenBank/DDBJ whole genome shotgun (WGS) entry which is preliminary data.</text>
</comment>
<dbReference type="InterPro" id="IPR036390">
    <property type="entry name" value="WH_DNA-bd_sf"/>
</dbReference>
<evidence type="ECO:0000259" key="4">
    <source>
        <dbReference type="PROSITE" id="PS50042"/>
    </source>
</evidence>
<dbReference type="Pfam" id="PF00027">
    <property type="entry name" value="cNMP_binding"/>
    <property type="match status" value="1"/>
</dbReference>
<dbReference type="SUPFAM" id="SSF46785">
    <property type="entry name" value="Winged helix' DNA-binding domain"/>
    <property type="match status" value="1"/>
</dbReference>
<protein>
    <submittedName>
        <fullName evidence="6">Crp/Fnr family transcriptional regulator</fullName>
    </submittedName>
</protein>
<dbReference type="PANTHER" id="PTHR24567">
    <property type="entry name" value="CRP FAMILY TRANSCRIPTIONAL REGULATORY PROTEIN"/>
    <property type="match status" value="1"/>
</dbReference>
<dbReference type="InterPro" id="IPR050397">
    <property type="entry name" value="Env_Response_Regulators"/>
</dbReference>
<dbReference type="RefSeq" id="WP_345270420.1">
    <property type="nucleotide sequence ID" value="NZ_BAABHB010000013.1"/>
</dbReference>
<keyword evidence="7" id="KW-1185">Reference proteome</keyword>
<dbReference type="SUPFAM" id="SSF51206">
    <property type="entry name" value="cAMP-binding domain-like"/>
    <property type="match status" value="1"/>
</dbReference>
<dbReference type="Proteomes" id="UP001500936">
    <property type="component" value="Unassembled WGS sequence"/>
</dbReference>
<keyword evidence="1" id="KW-0805">Transcription regulation</keyword>
<evidence type="ECO:0000313" key="7">
    <source>
        <dbReference type="Proteomes" id="UP001500936"/>
    </source>
</evidence>
<feature type="domain" description="HTH crp-type" evidence="5">
    <location>
        <begin position="148"/>
        <end position="221"/>
    </location>
</feature>
<dbReference type="Gene3D" id="2.60.120.10">
    <property type="entry name" value="Jelly Rolls"/>
    <property type="match status" value="1"/>
</dbReference>
<gene>
    <name evidence="6" type="ORF">GCM10023187_46190</name>
</gene>
<dbReference type="PANTHER" id="PTHR24567:SF26">
    <property type="entry name" value="REGULATORY PROTEIN YEIL"/>
    <property type="match status" value="1"/>
</dbReference>
<dbReference type="Pfam" id="PF13545">
    <property type="entry name" value="HTH_Crp_2"/>
    <property type="match status" value="1"/>
</dbReference>
<accession>A0ABP8KSU0</accession>
<proteinExistence type="predicted"/>
<dbReference type="InterPro" id="IPR012318">
    <property type="entry name" value="HTH_CRP"/>
</dbReference>
<evidence type="ECO:0000256" key="1">
    <source>
        <dbReference type="ARBA" id="ARBA00023015"/>
    </source>
</evidence>